<gene>
    <name evidence="1" type="ORF">CQY22_009125</name>
</gene>
<protein>
    <recommendedName>
        <fullName evidence="3">ESX-1 secretion-associated protein</fullName>
    </recommendedName>
</protein>
<reference evidence="1 2" key="1">
    <citation type="journal article" date="2017" name="Infect. Genet. Evol.">
        <title>The new phylogeny of the genus Mycobacterium: The old and the news.</title>
        <authorList>
            <person name="Tortoli E."/>
            <person name="Fedrizzi T."/>
            <person name="Meehan C.J."/>
            <person name="Trovato A."/>
            <person name="Grottola A."/>
            <person name="Giacobazzi E."/>
            <person name="Serpini G.F."/>
            <person name="Tagliazucchi S."/>
            <person name="Fabio A."/>
            <person name="Bettua C."/>
            <person name="Bertorelli R."/>
            <person name="Frascaro F."/>
            <person name="De Sanctis V."/>
            <person name="Pecorari M."/>
            <person name="Jousson O."/>
            <person name="Segata N."/>
            <person name="Cirillo D.M."/>
        </authorList>
    </citation>
    <scope>NUCLEOTIDE SEQUENCE [LARGE SCALE GENOMIC DNA]</scope>
    <source>
        <strain evidence="1 2">CIP1034565</strain>
    </source>
</reference>
<dbReference type="EMBL" id="PDCN02000009">
    <property type="protein sequence ID" value="PIB75569.1"/>
    <property type="molecule type" value="Genomic_DNA"/>
</dbReference>
<comment type="caution">
    <text evidence="1">The sequence shown here is derived from an EMBL/GenBank/DDBJ whole genome shotgun (WGS) entry which is preliminary data.</text>
</comment>
<dbReference type="OrthoDB" id="5191158at2"/>
<dbReference type="AlphaFoldDB" id="A0A2G5PB21"/>
<evidence type="ECO:0000313" key="1">
    <source>
        <dbReference type="EMBL" id="PIB75569.1"/>
    </source>
</evidence>
<dbReference type="RefSeq" id="WP_090587512.1">
    <property type="nucleotide sequence ID" value="NZ_CP104302.1"/>
</dbReference>
<evidence type="ECO:0008006" key="3">
    <source>
        <dbReference type="Google" id="ProtNLM"/>
    </source>
</evidence>
<proteinExistence type="predicted"/>
<keyword evidence="2" id="KW-1185">Reference proteome</keyword>
<dbReference type="STRING" id="85968.GCA_900073015_01244"/>
<dbReference type="Proteomes" id="UP000230551">
    <property type="component" value="Unassembled WGS sequence"/>
</dbReference>
<organism evidence="1 2">
    <name type="scientific">Mycolicibacterium brumae</name>
    <dbReference type="NCBI Taxonomy" id="85968"/>
    <lineage>
        <taxon>Bacteria</taxon>
        <taxon>Bacillati</taxon>
        <taxon>Actinomycetota</taxon>
        <taxon>Actinomycetes</taxon>
        <taxon>Mycobacteriales</taxon>
        <taxon>Mycobacteriaceae</taxon>
        <taxon>Mycolicibacterium</taxon>
    </lineage>
</organism>
<evidence type="ECO:0000313" key="2">
    <source>
        <dbReference type="Proteomes" id="UP000230551"/>
    </source>
</evidence>
<name>A0A2G5PB21_9MYCO</name>
<accession>A0A2G5PB21</accession>
<sequence>MRLAQWRENAGRRGVGPPALAAIADRCRITADSFAVLDALTEITDPAGKSFFAIPAGSSAGDIAAAVLMTYVLNAGTGYRAAGAPGDFAETPYSVAEVRRIAARQRRNRWSYPRAALAVNRGGALATTPNGMLMGVGGPVLSAVSFRGGTTWGDVFAVNVAAAGDPVEALRANIGCGRACFARDDGVLRAGSLSLDRLLHHEERHAQQWAVRGAARMVADYAAGQLYAATTGRPHPMEVDAGLSDGGYR</sequence>